<organism evidence="1 2">
    <name type="scientific">Rhododendron molle</name>
    <name type="common">Chinese azalea</name>
    <name type="synonym">Azalea mollis</name>
    <dbReference type="NCBI Taxonomy" id="49168"/>
    <lineage>
        <taxon>Eukaryota</taxon>
        <taxon>Viridiplantae</taxon>
        <taxon>Streptophyta</taxon>
        <taxon>Embryophyta</taxon>
        <taxon>Tracheophyta</taxon>
        <taxon>Spermatophyta</taxon>
        <taxon>Magnoliopsida</taxon>
        <taxon>eudicotyledons</taxon>
        <taxon>Gunneridae</taxon>
        <taxon>Pentapetalae</taxon>
        <taxon>asterids</taxon>
        <taxon>Ericales</taxon>
        <taxon>Ericaceae</taxon>
        <taxon>Ericoideae</taxon>
        <taxon>Rhodoreae</taxon>
        <taxon>Rhododendron</taxon>
    </lineage>
</organism>
<name>A0ACC0PP67_RHOML</name>
<dbReference type="Proteomes" id="UP001062846">
    <property type="component" value="Chromosome 2"/>
</dbReference>
<evidence type="ECO:0000313" key="2">
    <source>
        <dbReference type="Proteomes" id="UP001062846"/>
    </source>
</evidence>
<dbReference type="EMBL" id="CM046389">
    <property type="protein sequence ID" value="KAI8567485.1"/>
    <property type="molecule type" value="Genomic_DNA"/>
</dbReference>
<accession>A0ACC0PP67</accession>
<gene>
    <name evidence="1" type="ORF">RHMOL_Rhmol02G0125800</name>
</gene>
<keyword evidence="2" id="KW-1185">Reference proteome</keyword>
<comment type="caution">
    <text evidence="1">The sequence shown here is derived from an EMBL/GenBank/DDBJ whole genome shotgun (WGS) entry which is preliminary data.</text>
</comment>
<sequence>MPLTRNDSGDGGAPAGTRLLTRLHPSDKSAAGGDVILGGFATALVAAIFCYICVTRRNQETKTVEYIVVLFSGSIPISAQKN</sequence>
<protein>
    <submittedName>
        <fullName evidence="1">Uncharacterized protein</fullName>
    </submittedName>
</protein>
<reference evidence="1" key="1">
    <citation type="submission" date="2022-02" db="EMBL/GenBank/DDBJ databases">
        <title>Plant Genome Project.</title>
        <authorList>
            <person name="Zhang R.-G."/>
        </authorList>
    </citation>
    <scope>NUCLEOTIDE SEQUENCE</scope>
    <source>
        <strain evidence="1">AT1</strain>
    </source>
</reference>
<evidence type="ECO:0000313" key="1">
    <source>
        <dbReference type="EMBL" id="KAI8567485.1"/>
    </source>
</evidence>
<proteinExistence type="predicted"/>